<dbReference type="OMA" id="KRYSAQF"/>
<feature type="compositionally biased region" description="Basic and acidic residues" evidence="1">
    <location>
        <begin position="244"/>
        <end position="254"/>
    </location>
</feature>
<feature type="compositionally biased region" description="Polar residues" evidence="1">
    <location>
        <begin position="226"/>
        <end position="243"/>
    </location>
</feature>
<dbReference type="eggNOG" id="ENOG502RR25">
    <property type="taxonomic scope" value="Eukaryota"/>
</dbReference>
<dbReference type="PANTHER" id="PTHR22093:SF0">
    <property type="entry name" value="LEUKOCYTE RECEPTOR CLUSTER MEMBER 1"/>
    <property type="match status" value="1"/>
</dbReference>
<evidence type="ECO:0000259" key="2">
    <source>
        <dbReference type="SMART" id="SM01083"/>
    </source>
</evidence>
<proteinExistence type="predicted"/>
<feature type="compositionally biased region" description="Basic and acidic residues" evidence="1">
    <location>
        <begin position="18"/>
        <end position="47"/>
    </location>
</feature>
<reference evidence="3 4" key="2">
    <citation type="journal article" date="2012" name="PLoS Pathog.">
        <title>Diverse lifestyles and strategies of plant pathogenesis encoded in the genomes of eighteen Dothideomycetes fungi.</title>
        <authorList>
            <person name="Ohm R.A."/>
            <person name="Feau N."/>
            <person name="Henrissat B."/>
            <person name="Schoch C.L."/>
            <person name="Horwitz B.A."/>
            <person name="Barry K.W."/>
            <person name="Condon B.J."/>
            <person name="Copeland A.C."/>
            <person name="Dhillon B."/>
            <person name="Glaser F."/>
            <person name="Hesse C.N."/>
            <person name="Kosti I."/>
            <person name="LaButti K."/>
            <person name="Lindquist E.A."/>
            <person name="Lucas S."/>
            <person name="Salamov A.A."/>
            <person name="Bradshaw R.E."/>
            <person name="Ciuffetti L."/>
            <person name="Hamelin R.C."/>
            <person name="Kema G.H.J."/>
            <person name="Lawrence C."/>
            <person name="Scott J.A."/>
            <person name="Spatafora J.W."/>
            <person name="Turgeon B.G."/>
            <person name="de Wit P.J.G.M."/>
            <person name="Zhong S."/>
            <person name="Goodwin S.B."/>
            <person name="Grigoriev I.V."/>
        </authorList>
    </citation>
    <scope>NUCLEOTIDE SEQUENCE [LARGE SCALE GENOMIC DNA]</scope>
    <source>
        <strain evidence="4">NZE10 / CBS 128990</strain>
    </source>
</reference>
<feature type="domain" description="CBF1-interacting co-repressor CIR N-terminal" evidence="2">
    <location>
        <begin position="10"/>
        <end position="46"/>
    </location>
</feature>
<dbReference type="OrthoDB" id="2159131at2759"/>
<evidence type="ECO:0000256" key="1">
    <source>
        <dbReference type="SAM" id="MobiDB-lite"/>
    </source>
</evidence>
<feature type="compositionally biased region" description="Basic and acidic residues" evidence="1">
    <location>
        <begin position="119"/>
        <end position="134"/>
    </location>
</feature>
<dbReference type="SMART" id="SM01083">
    <property type="entry name" value="Cir_N"/>
    <property type="match status" value="1"/>
</dbReference>
<feature type="compositionally biased region" description="Basic and acidic residues" evidence="1">
    <location>
        <begin position="215"/>
        <end position="225"/>
    </location>
</feature>
<feature type="compositionally biased region" description="Basic and acidic residues" evidence="1">
    <location>
        <begin position="100"/>
        <end position="111"/>
    </location>
</feature>
<feature type="compositionally biased region" description="Basic residues" evidence="1">
    <location>
        <begin position="266"/>
        <end position="278"/>
    </location>
</feature>
<dbReference type="InterPro" id="IPR019339">
    <property type="entry name" value="CIR_N_dom"/>
</dbReference>
<reference evidence="4" key="1">
    <citation type="journal article" date="2012" name="PLoS Genet.">
        <title>The genomes of the fungal plant pathogens Cladosporium fulvum and Dothistroma septosporum reveal adaptation to different hosts and lifestyles but also signatures of common ancestry.</title>
        <authorList>
            <person name="de Wit P.J.G.M."/>
            <person name="van der Burgt A."/>
            <person name="Oekmen B."/>
            <person name="Stergiopoulos I."/>
            <person name="Abd-Elsalam K.A."/>
            <person name="Aerts A.L."/>
            <person name="Bahkali A.H."/>
            <person name="Beenen H.G."/>
            <person name="Chettri P."/>
            <person name="Cox M.P."/>
            <person name="Datema E."/>
            <person name="de Vries R.P."/>
            <person name="Dhillon B."/>
            <person name="Ganley A.R."/>
            <person name="Griffiths S.A."/>
            <person name="Guo Y."/>
            <person name="Hamelin R.C."/>
            <person name="Henrissat B."/>
            <person name="Kabir M.S."/>
            <person name="Jashni M.K."/>
            <person name="Kema G."/>
            <person name="Klaubauf S."/>
            <person name="Lapidus A."/>
            <person name="Levasseur A."/>
            <person name="Lindquist E."/>
            <person name="Mehrabi R."/>
            <person name="Ohm R.A."/>
            <person name="Owen T.J."/>
            <person name="Salamov A."/>
            <person name="Schwelm A."/>
            <person name="Schijlen E."/>
            <person name="Sun H."/>
            <person name="van den Burg H.A."/>
            <person name="van Ham R.C.H.J."/>
            <person name="Zhang S."/>
            <person name="Goodwin S.B."/>
            <person name="Grigoriev I.V."/>
            <person name="Collemare J."/>
            <person name="Bradshaw R.E."/>
        </authorList>
    </citation>
    <scope>NUCLEOTIDE SEQUENCE [LARGE SCALE GENOMIC DNA]</scope>
    <source>
        <strain evidence="4">NZE10 / CBS 128990</strain>
    </source>
</reference>
<evidence type="ECO:0000313" key="3">
    <source>
        <dbReference type="EMBL" id="EME42496.1"/>
    </source>
</evidence>
<evidence type="ECO:0000313" key="4">
    <source>
        <dbReference type="Proteomes" id="UP000016933"/>
    </source>
</evidence>
<dbReference type="HOGENOM" id="CLU_047019_1_0_1"/>
<accession>N1PMA7</accession>
<dbReference type="Proteomes" id="UP000016933">
    <property type="component" value="Unassembled WGS sequence"/>
</dbReference>
<dbReference type="InterPro" id="IPR039875">
    <property type="entry name" value="LENG1-like"/>
</dbReference>
<protein>
    <recommendedName>
        <fullName evidence="2">CBF1-interacting co-repressor CIR N-terminal domain-containing protein</fullName>
    </recommendedName>
</protein>
<dbReference type="STRING" id="675120.N1PMA7"/>
<dbReference type="EMBL" id="KB446541">
    <property type="protein sequence ID" value="EME42496.1"/>
    <property type="molecule type" value="Genomic_DNA"/>
</dbReference>
<feature type="region of interest" description="Disordered" evidence="1">
    <location>
        <begin position="1"/>
        <end position="338"/>
    </location>
</feature>
<name>N1PMA7_DOTSN</name>
<dbReference type="AlphaFoldDB" id="N1PMA7"/>
<organism evidence="3 4">
    <name type="scientific">Dothistroma septosporum (strain NZE10 / CBS 128990)</name>
    <name type="common">Red band needle blight fungus</name>
    <name type="synonym">Mycosphaerella pini</name>
    <dbReference type="NCBI Taxonomy" id="675120"/>
    <lineage>
        <taxon>Eukaryota</taxon>
        <taxon>Fungi</taxon>
        <taxon>Dikarya</taxon>
        <taxon>Ascomycota</taxon>
        <taxon>Pezizomycotina</taxon>
        <taxon>Dothideomycetes</taxon>
        <taxon>Dothideomycetidae</taxon>
        <taxon>Mycosphaerellales</taxon>
        <taxon>Mycosphaerellaceae</taxon>
        <taxon>Dothistroma</taxon>
    </lineage>
</organism>
<keyword evidence="4" id="KW-1185">Reference proteome</keyword>
<feature type="compositionally biased region" description="Basic and acidic residues" evidence="1">
    <location>
        <begin position="142"/>
        <end position="171"/>
    </location>
</feature>
<dbReference type="Pfam" id="PF10197">
    <property type="entry name" value="Cir_N"/>
    <property type="match status" value="1"/>
</dbReference>
<feature type="compositionally biased region" description="Basic and acidic residues" evidence="1">
    <location>
        <begin position="65"/>
        <end position="84"/>
    </location>
</feature>
<feature type="compositionally biased region" description="Basic residues" evidence="1">
    <location>
        <begin position="306"/>
        <end position="323"/>
    </location>
</feature>
<sequence length="338" mass="39712">MPLHLLGKKSWNVYNADNVEKVRRDEAEAKAREEAAEQRMQEEDAARRIALLRGEEPPTLTTPGKDLDGRHDWRASSRDEDQARRERKRRRLRGEDDTDRDIRYAKEDTDASQKASKPLLKEREKDAPLEDHAGHIQLFSAPDERDLRKAEKNAEAEAEKVKKRKREEDQVTMRFSNAAGSQKPWYAAANERPASTATTDLVLAEVQGKDVWGNEDSRRKEREQNRISSSDPFASMQTAQRQLKQSERDKEKWQQKQQAEIAALKRAGRCRKERHRHRREDEVDSLDGFSLDAPEANTRERSDHDRHRRRGHHHHRHRRHSRSRSGERDRHRSRHRPS</sequence>
<dbReference type="PANTHER" id="PTHR22093">
    <property type="entry name" value="LEUKOCYTE RECEPTOR CLUSTER LRC MEMBER 1"/>
    <property type="match status" value="1"/>
</dbReference>
<gene>
    <name evidence="3" type="ORF">DOTSEDRAFT_133597</name>
</gene>